<dbReference type="EMBL" id="JAULSX010000002">
    <property type="protein sequence ID" value="KAK3496992.1"/>
    <property type="molecule type" value="Genomic_DNA"/>
</dbReference>
<proteinExistence type="predicted"/>
<name>A0AAJ0IC81_9PEZI</name>
<evidence type="ECO:0000256" key="1">
    <source>
        <dbReference type="SAM" id="SignalP"/>
    </source>
</evidence>
<protein>
    <recommendedName>
        <fullName evidence="4">Secreted protein</fullName>
    </recommendedName>
</protein>
<dbReference type="AlphaFoldDB" id="A0AAJ0IC81"/>
<comment type="caution">
    <text evidence="2">The sequence shown here is derived from an EMBL/GenBank/DDBJ whole genome shotgun (WGS) entry which is preliminary data.</text>
</comment>
<evidence type="ECO:0000313" key="3">
    <source>
        <dbReference type="Proteomes" id="UP001285908"/>
    </source>
</evidence>
<accession>A0AAJ0IC81</accession>
<dbReference type="RefSeq" id="XP_062695256.1">
    <property type="nucleotide sequence ID" value="XM_062836784.1"/>
</dbReference>
<sequence length="81" mass="9305">MHTHRKSSFRLFFLSVSLKPFAVTSCCNHLYELTQATSMTNMFLPCIKIQPVRKQYPVRGRADRTCSGSRSSQEVVRIPVQ</sequence>
<dbReference type="Proteomes" id="UP001285908">
    <property type="component" value="Unassembled WGS sequence"/>
</dbReference>
<feature type="signal peptide" evidence="1">
    <location>
        <begin position="1"/>
        <end position="24"/>
    </location>
</feature>
<keyword evidence="3" id="KW-1185">Reference proteome</keyword>
<dbReference type="GeneID" id="87874406"/>
<feature type="chain" id="PRO_5042546810" description="Secreted protein" evidence="1">
    <location>
        <begin position="25"/>
        <end position="81"/>
    </location>
</feature>
<reference evidence="2 3" key="1">
    <citation type="journal article" date="2023" name="Mol. Phylogenet. Evol.">
        <title>Genome-scale phylogeny and comparative genomics of the fungal order Sordariales.</title>
        <authorList>
            <person name="Hensen N."/>
            <person name="Bonometti L."/>
            <person name="Westerberg I."/>
            <person name="Brannstrom I.O."/>
            <person name="Guillou S."/>
            <person name="Cros-Aarteil S."/>
            <person name="Calhoun S."/>
            <person name="Haridas S."/>
            <person name="Kuo A."/>
            <person name="Mondo S."/>
            <person name="Pangilinan J."/>
            <person name="Riley R."/>
            <person name="LaButti K."/>
            <person name="Andreopoulos B."/>
            <person name="Lipzen A."/>
            <person name="Chen C."/>
            <person name="Yan M."/>
            <person name="Daum C."/>
            <person name="Ng V."/>
            <person name="Clum A."/>
            <person name="Steindorff A."/>
            <person name="Ohm R.A."/>
            <person name="Martin F."/>
            <person name="Silar P."/>
            <person name="Natvig D.O."/>
            <person name="Lalanne C."/>
            <person name="Gautier V."/>
            <person name="Ament-Velasquez S.L."/>
            <person name="Kruys A."/>
            <person name="Hutchinson M.I."/>
            <person name="Powell A.J."/>
            <person name="Barry K."/>
            <person name="Miller A.N."/>
            <person name="Grigoriev I.V."/>
            <person name="Debuchy R."/>
            <person name="Gladieux P."/>
            <person name="Hiltunen Thoren M."/>
            <person name="Johannesson H."/>
        </authorList>
    </citation>
    <scope>NUCLEOTIDE SEQUENCE [LARGE SCALE GENOMIC DNA]</scope>
    <source>
        <strain evidence="2 3">FGSC 10403</strain>
    </source>
</reference>
<gene>
    <name evidence="2" type="ORF">B0T23DRAFT_373218</name>
</gene>
<organism evidence="2 3">
    <name type="scientific">Neurospora hispaniola</name>
    <dbReference type="NCBI Taxonomy" id="588809"/>
    <lineage>
        <taxon>Eukaryota</taxon>
        <taxon>Fungi</taxon>
        <taxon>Dikarya</taxon>
        <taxon>Ascomycota</taxon>
        <taxon>Pezizomycotina</taxon>
        <taxon>Sordariomycetes</taxon>
        <taxon>Sordariomycetidae</taxon>
        <taxon>Sordariales</taxon>
        <taxon>Sordariaceae</taxon>
        <taxon>Neurospora</taxon>
    </lineage>
</organism>
<keyword evidence="1" id="KW-0732">Signal</keyword>
<evidence type="ECO:0000313" key="2">
    <source>
        <dbReference type="EMBL" id="KAK3496992.1"/>
    </source>
</evidence>
<evidence type="ECO:0008006" key="4">
    <source>
        <dbReference type="Google" id="ProtNLM"/>
    </source>
</evidence>